<evidence type="ECO:0000313" key="2">
    <source>
        <dbReference type="Proteomes" id="UP000295252"/>
    </source>
</evidence>
<evidence type="ECO:0000313" key="1">
    <source>
        <dbReference type="EMBL" id="CDP08435.1"/>
    </source>
</evidence>
<dbReference type="Proteomes" id="UP000295252">
    <property type="component" value="Chromosome IX"/>
</dbReference>
<dbReference type="InParanoid" id="A0A068UIR0"/>
<proteinExistence type="predicted"/>
<reference evidence="2" key="1">
    <citation type="journal article" date="2014" name="Science">
        <title>The coffee genome provides insight into the convergent evolution of caffeine biosynthesis.</title>
        <authorList>
            <person name="Denoeud F."/>
            <person name="Carretero-Paulet L."/>
            <person name="Dereeper A."/>
            <person name="Droc G."/>
            <person name="Guyot R."/>
            <person name="Pietrella M."/>
            <person name="Zheng C."/>
            <person name="Alberti A."/>
            <person name="Anthony F."/>
            <person name="Aprea G."/>
            <person name="Aury J.M."/>
            <person name="Bento P."/>
            <person name="Bernard M."/>
            <person name="Bocs S."/>
            <person name="Campa C."/>
            <person name="Cenci A."/>
            <person name="Combes M.C."/>
            <person name="Crouzillat D."/>
            <person name="Da Silva C."/>
            <person name="Daddiego L."/>
            <person name="De Bellis F."/>
            <person name="Dussert S."/>
            <person name="Garsmeur O."/>
            <person name="Gayraud T."/>
            <person name="Guignon V."/>
            <person name="Jahn K."/>
            <person name="Jamilloux V."/>
            <person name="Joet T."/>
            <person name="Labadie K."/>
            <person name="Lan T."/>
            <person name="Leclercq J."/>
            <person name="Lepelley M."/>
            <person name="Leroy T."/>
            <person name="Li L.T."/>
            <person name="Librado P."/>
            <person name="Lopez L."/>
            <person name="Munoz A."/>
            <person name="Noel B."/>
            <person name="Pallavicini A."/>
            <person name="Perrotta G."/>
            <person name="Poncet V."/>
            <person name="Pot D."/>
            <person name="Priyono X."/>
            <person name="Rigoreau M."/>
            <person name="Rouard M."/>
            <person name="Rozas J."/>
            <person name="Tranchant-Dubreuil C."/>
            <person name="VanBuren R."/>
            <person name="Zhang Q."/>
            <person name="Andrade A.C."/>
            <person name="Argout X."/>
            <person name="Bertrand B."/>
            <person name="de Kochko A."/>
            <person name="Graziosi G."/>
            <person name="Henry R.J."/>
            <person name="Jayarama X."/>
            <person name="Ming R."/>
            <person name="Nagai C."/>
            <person name="Rounsley S."/>
            <person name="Sankoff D."/>
            <person name="Giuliano G."/>
            <person name="Albert V.A."/>
            <person name="Wincker P."/>
            <person name="Lashermes P."/>
        </authorList>
    </citation>
    <scope>NUCLEOTIDE SEQUENCE [LARGE SCALE GENOMIC DNA]</scope>
    <source>
        <strain evidence="2">cv. DH200-94</strain>
    </source>
</reference>
<name>A0A068UIR0_COFCA</name>
<dbReference type="OrthoDB" id="29523at2759"/>
<accession>A0A068UIR0</accession>
<dbReference type="Gramene" id="CDP08435">
    <property type="protein sequence ID" value="CDP08435"/>
    <property type="gene ID" value="GSCOC_T00027315001"/>
</dbReference>
<organism evidence="1 2">
    <name type="scientific">Coffea canephora</name>
    <name type="common">Robusta coffee</name>
    <dbReference type="NCBI Taxonomy" id="49390"/>
    <lineage>
        <taxon>Eukaryota</taxon>
        <taxon>Viridiplantae</taxon>
        <taxon>Streptophyta</taxon>
        <taxon>Embryophyta</taxon>
        <taxon>Tracheophyta</taxon>
        <taxon>Spermatophyta</taxon>
        <taxon>Magnoliopsida</taxon>
        <taxon>eudicotyledons</taxon>
        <taxon>Gunneridae</taxon>
        <taxon>Pentapetalae</taxon>
        <taxon>asterids</taxon>
        <taxon>lamiids</taxon>
        <taxon>Gentianales</taxon>
        <taxon>Rubiaceae</taxon>
        <taxon>Ixoroideae</taxon>
        <taxon>Gardenieae complex</taxon>
        <taxon>Bertiereae - Coffeeae clade</taxon>
        <taxon>Coffeeae</taxon>
        <taxon>Coffea</taxon>
    </lineage>
</organism>
<dbReference type="AlphaFoldDB" id="A0A068UIR0"/>
<protein>
    <submittedName>
        <fullName evidence="1">Uncharacterized protein</fullName>
    </submittedName>
</protein>
<dbReference type="EMBL" id="HG739116">
    <property type="protein sequence ID" value="CDP08435.1"/>
    <property type="molecule type" value="Genomic_DNA"/>
</dbReference>
<keyword evidence="2" id="KW-1185">Reference proteome</keyword>
<sequence>MDEYQEMEKFGIVGNDFEDGQWIGGGVYYKKRREKHSHCIYSKA</sequence>
<gene>
    <name evidence="1" type="ORF">GSCOC_T00027315001</name>
</gene>
<dbReference type="PhylomeDB" id="A0A068UIR0"/>